<dbReference type="PROSITE" id="PS51788">
    <property type="entry name" value="CULT"/>
    <property type="match status" value="1"/>
</dbReference>
<comment type="similarity">
    <text evidence="5">Belongs to the 4-toluene sulfonate uptake permease (TSUP) (TC 2.A.102) family.</text>
</comment>
<evidence type="ECO:0000256" key="9">
    <source>
        <dbReference type="ARBA" id="ARBA00022786"/>
    </source>
</evidence>
<evidence type="ECO:0000256" key="12">
    <source>
        <dbReference type="ARBA" id="ARBA00030079"/>
    </source>
</evidence>
<keyword evidence="10" id="KW-0862">Zinc</keyword>
<keyword evidence="8" id="KW-0479">Metal-binding</keyword>
<dbReference type="GO" id="GO:0046872">
    <property type="term" value="F:metal ion binding"/>
    <property type="evidence" value="ECO:0007669"/>
    <property type="project" value="UniProtKB-KW"/>
</dbReference>
<dbReference type="InterPro" id="IPR004910">
    <property type="entry name" value="Yippee/Mis18/Cereblon"/>
</dbReference>
<proteinExistence type="inferred from homology"/>
<evidence type="ECO:0000256" key="7">
    <source>
        <dbReference type="ARBA" id="ARBA00022490"/>
    </source>
</evidence>
<sequence>MEEERIRDIERIQIEHLRELDSEELHVEEVDRESSDDDDAHDRGFGGASGSREPTFNVGLASLHTYLGEVEDTYHRFSFLDGGAMYTLPLFYLEGVVLFPEATLPLRVIQPDYIAAVERALRQADASYTIGVLRVYNDTNTEESRFATTGTTAEIRKFQRLEDGSLNVVTRGRQRFHLRSRWMGAEHMPCGEIQIIQEDLPLRTPRDAVGRLAPLRNLRIANASQAKQHFHRDENEDSDAMSEESFEGDLSLAERSLHRSALLSYGSDIMDESTSSDYDESPCRSEFHSGRSILNSSLGSSRSVEDVRSDNAFVRDGEKLNADRQPCRGLGWRKDSMRRLREVPRSYWPYWVYRMYDSYCLAQRLADMWKQIVRSPSVDGLVHKPDLLSFHIASKIPVSESTRQELLEIDGTSYRLRREIELLESFDCIRCKSCETLIARRSNMLVMSSEGPLSAYVNPHGYVHEIITLYKANGLAFIGNPATEYSWFPGYAWTIAYCGTCRHQMGWRFTATNMKLKPRTFYGIRSSQFKMTEVESRRIY</sequence>
<dbReference type="Gene3D" id="2.30.130.40">
    <property type="entry name" value="LON domain-like"/>
    <property type="match status" value="1"/>
</dbReference>
<keyword evidence="19" id="KW-1185">Reference proteome</keyword>
<protein>
    <recommendedName>
        <fullName evidence="6">Protein cereblon</fullName>
    </recommendedName>
    <alternativeName>
        <fullName evidence="12">Protein ohgata</fullName>
    </alternativeName>
</protein>
<feature type="domain" description="Lon N-terminal" evidence="16">
    <location>
        <begin position="88"/>
        <end position="427"/>
    </location>
</feature>
<comment type="caution">
    <text evidence="18">The sequence shown here is derived from an EMBL/GenBank/DDBJ whole genome shotgun (WGS) entry which is preliminary data.</text>
</comment>
<dbReference type="PANTHER" id="PTHR14255:SF4">
    <property type="entry name" value="PROTEIN CEREBLON"/>
    <property type="match status" value="1"/>
</dbReference>
<feature type="region of interest" description="Disordered" evidence="15">
    <location>
        <begin position="23"/>
        <end position="50"/>
    </location>
</feature>
<evidence type="ECO:0000256" key="8">
    <source>
        <dbReference type="ARBA" id="ARBA00022723"/>
    </source>
</evidence>
<dbReference type="EMBL" id="JAVXUP010000044">
    <property type="protein sequence ID" value="KAK3040971.1"/>
    <property type="molecule type" value="Genomic_DNA"/>
</dbReference>
<feature type="compositionally biased region" description="Basic and acidic residues" evidence="15">
    <location>
        <begin position="23"/>
        <end position="33"/>
    </location>
</feature>
<gene>
    <name evidence="18" type="ORF">RJ639_029081</name>
</gene>
<dbReference type="GO" id="GO:0016567">
    <property type="term" value="P:protein ubiquitination"/>
    <property type="evidence" value="ECO:0007669"/>
    <property type="project" value="TreeGrafter"/>
</dbReference>
<comment type="pathway">
    <text evidence="3">Protein modification; protein ubiquitination.</text>
</comment>
<evidence type="ECO:0000313" key="18">
    <source>
        <dbReference type="EMBL" id="KAK3040971.1"/>
    </source>
</evidence>
<keyword evidence="11" id="KW-0539">Nucleus</keyword>
<dbReference type="FunFam" id="1.20.58.1480:FF:000007">
    <property type="entry name" value="Lon protease homolog"/>
    <property type="match status" value="1"/>
</dbReference>
<dbReference type="Pfam" id="PF02190">
    <property type="entry name" value="LON_substr_bdg"/>
    <property type="match status" value="1"/>
</dbReference>
<dbReference type="CDD" id="cd15777">
    <property type="entry name" value="CRBN_C_like"/>
    <property type="match status" value="1"/>
</dbReference>
<dbReference type="InterPro" id="IPR046336">
    <property type="entry name" value="Lon_prtase_N_sf"/>
</dbReference>
<evidence type="ECO:0000256" key="3">
    <source>
        <dbReference type="ARBA" id="ARBA00004906"/>
    </source>
</evidence>
<feature type="domain" description="CULT" evidence="17">
    <location>
        <begin position="426"/>
        <end position="533"/>
    </location>
</feature>
<evidence type="ECO:0000313" key="19">
    <source>
        <dbReference type="Proteomes" id="UP001188597"/>
    </source>
</evidence>
<evidence type="ECO:0000256" key="6">
    <source>
        <dbReference type="ARBA" id="ARBA00014394"/>
    </source>
</evidence>
<dbReference type="GO" id="GO:0005737">
    <property type="term" value="C:cytoplasm"/>
    <property type="evidence" value="ECO:0007669"/>
    <property type="project" value="UniProtKB-SubCell"/>
</dbReference>
<name>A0AA88X6Q3_9ASTE</name>
<evidence type="ECO:0000256" key="13">
    <source>
        <dbReference type="ARBA" id="ARBA00046075"/>
    </source>
</evidence>
<keyword evidence="9" id="KW-0833">Ubl conjugation pathway</keyword>
<dbReference type="Gene3D" id="1.20.58.1480">
    <property type="match status" value="1"/>
</dbReference>
<evidence type="ECO:0000256" key="5">
    <source>
        <dbReference type="ARBA" id="ARBA00009142"/>
    </source>
</evidence>
<dbReference type="Pfam" id="PF03226">
    <property type="entry name" value="Yippee-Mis18"/>
    <property type="match status" value="1"/>
</dbReference>
<accession>A0AA88X6Q3</accession>
<evidence type="ECO:0000256" key="15">
    <source>
        <dbReference type="SAM" id="MobiDB-lite"/>
    </source>
</evidence>
<evidence type="ECO:0000259" key="17">
    <source>
        <dbReference type="PROSITE" id="PS51788"/>
    </source>
</evidence>
<dbReference type="FunFam" id="2.170.150.20:FF:000005">
    <property type="entry name" value="Blast:Protein cereblon homolog"/>
    <property type="match status" value="1"/>
</dbReference>
<dbReference type="InterPro" id="IPR003111">
    <property type="entry name" value="Lon_prtase_N"/>
</dbReference>
<evidence type="ECO:0000259" key="16">
    <source>
        <dbReference type="PROSITE" id="PS51787"/>
    </source>
</evidence>
<dbReference type="InterPro" id="IPR034750">
    <property type="entry name" value="CULT"/>
</dbReference>
<organism evidence="18 19">
    <name type="scientific">Escallonia herrerae</name>
    <dbReference type="NCBI Taxonomy" id="1293975"/>
    <lineage>
        <taxon>Eukaryota</taxon>
        <taxon>Viridiplantae</taxon>
        <taxon>Streptophyta</taxon>
        <taxon>Embryophyta</taxon>
        <taxon>Tracheophyta</taxon>
        <taxon>Spermatophyta</taxon>
        <taxon>Magnoliopsida</taxon>
        <taxon>eudicotyledons</taxon>
        <taxon>Gunneridae</taxon>
        <taxon>Pentapetalae</taxon>
        <taxon>asterids</taxon>
        <taxon>campanulids</taxon>
        <taxon>Escalloniales</taxon>
        <taxon>Escalloniaceae</taxon>
        <taxon>Escallonia</taxon>
    </lineage>
</organism>
<dbReference type="PANTHER" id="PTHR14255">
    <property type="entry name" value="CEREBLON"/>
    <property type="match status" value="1"/>
</dbReference>
<evidence type="ECO:0000256" key="14">
    <source>
        <dbReference type="ARBA" id="ARBA00046796"/>
    </source>
</evidence>
<evidence type="ECO:0000256" key="11">
    <source>
        <dbReference type="ARBA" id="ARBA00023242"/>
    </source>
</evidence>
<feature type="region of interest" description="Disordered" evidence="15">
    <location>
        <begin position="224"/>
        <end position="247"/>
    </location>
</feature>
<feature type="compositionally biased region" description="Acidic residues" evidence="15">
    <location>
        <begin position="235"/>
        <end position="247"/>
    </location>
</feature>
<evidence type="ECO:0000256" key="10">
    <source>
        <dbReference type="ARBA" id="ARBA00022833"/>
    </source>
</evidence>
<dbReference type="SUPFAM" id="SSF88697">
    <property type="entry name" value="PUA domain-like"/>
    <property type="match status" value="1"/>
</dbReference>
<dbReference type="PROSITE" id="PS51787">
    <property type="entry name" value="LON_N"/>
    <property type="match status" value="1"/>
</dbReference>
<comment type="subunit">
    <text evidence="14">Likely a component of a DCX (DDB1-CUL4-X-box) protein ligase complex. May interact with pic/DDB1.</text>
</comment>
<dbReference type="GO" id="GO:0005634">
    <property type="term" value="C:nucleus"/>
    <property type="evidence" value="ECO:0007669"/>
    <property type="project" value="UniProtKB-SubCell"/>
</dbReference>
<dbReference type="Gene3D" id="2.170.150.20">
    <property type="entry name" value="Peptide methionine sulfoxide reductase"/>
    <property type="match status" value="1"/>
</dbReference>
<evidence type="ECO:0000256" key="2">
    <source>
        <dbReference type="ARBA" id="ARBA00004496"/>
    </source>
</evidence>
<comment type="similarity">
    <text evidence="4">Belongs to the CRBN family.</text>
</comment>
<dbReference type="GO" id="GO:0031464">
    <property type="term" value="C:Cul4A-RING E3 ubiquitin ligase complex"/>
    <property type="evidence" value="ECO:0007669"/>
    <property type="project" value="TreeGrafter"/>
</dbReference>
<dbReference type="SMART" id="SM00464">
    <property type="entry name" value="LON"/>
    <property type="match status" value="1"/>
</dbReference>
<comment type="subcellular location">
    <subcellularLocation>
        <location evidence="2">Cytoplasm</location>
    </subcellularLocation>
    <subcellularLocation>
        <location evidence="1">Nucleus</location>
    </subcellularLocation>
</comment>
<keyword evidence="7" id="KW-0963">Cytoplasm</keyword>
<comment type="function">
    <text evidence="13">Substrate recognition component of a DCX (DDB1-CUL4-X-box) E3 protein ligase complex that mediates the ubiquitination and subsequent proteasomal degradation of target proteins. Has an essential role in mediating growth by negatively regulating insulin signaling. It also has a role in maintaining presynaptic function in the neuromuscular junction synapses of third-instar larvae.</text>
</comment>
<reference evidence="18" key="1">
    <citation type="submission" date="2022-12" db="EMBL/GenBank/DDBJ databases">
        <title>Draft genome assemblies for two species of Escallonia (Escalloniales).</title>
        <authorList>
            <person name="Chanderbali A."/>
            <person name="Dervinis C."/>
            <person name="Anghel I."/>
            <person name="Soltis D."/>
            <person name="Soltis P."/>
            <person name="Zapata F."/>
        </authorList>
    </citation>
    <scope>NUCLEOTIDE SEQUENCE</scope>
    <source>
        <strain evidence="18">UCBG64.0493</strain>
        <tissue evidence="18">Leaf</tissue>
    </source>
</reference>
<dbReference type="Proteomes" id="UP001188597">
    <property type="component" value="Unassembled WGS sequence"/>
</dbReference>
<dbReference type="InterPro" id="IPR015947">
    <property type="entry name" value="PUA-like_sf"/>
</dbReference>
<evidence type="ECO:0000256" key="1">
    <source>
        <dbReference type="ARBA" id="ARBA00004123"/>
    </source>
</evidence>
<evidence type="ECO:0000256" key="4">
    <source>
        <dbReference type="ARBA" id="ARBA00005293"/>
    </source>
</evidence>
<dbReference type="AlphaFoldDB" id="A0AA88X6Q3"/>